<dbReference type="RefSeq" id="WP_171605915.1">
    <property type="nucleotide sequence ID" value="NZ_WHPF01000001.1"/>
</dbReference>
<dbReference type="InterPro" id="IPR056300">
    <property type="entry name" value="SusG-like_C"/>
</dbReference>
<dbReference type="GO" id="GO:0005975">
    <property type="term" value="P:carbohydrate metabolic process"/>
    <property type="evidence" value="ECO:0007669"/>
    <property type="project" value="InterPro"/>
</dbReference>
<dbReference type="AlphaFoldDB" id="A0A8J8FA63"/>
<dbReference type="SUPFAM" id="SSF51445">
    <property type="entry name" value="(Trans)glycosidases"/>
    <property type="match status" value="1"/>
</dbReference>
<dbReference type="SUPFAM" id="SSF51011">
    <property type="entry name" value="Glycosyl hydrolase domain"/>
    <property type="match status" value="1"/>
</dbReference>
<evidence type="ECO:0000313" key="6">
    <source>
        <dbReference type="Proteomes" id="UP000598971"/>
    </source>
</evidence>
<proteinExistence type="inferred from homology"/>
<protein>
    <submittedName>
        <fullName evidence="5">DUF3459 domain-containing protein</fullName>
    </submittedName>
</protein>
<dbReference type="Proteomes" id="UP000598971">
    <property type="component" value="Unassembled WGS sequence"/>
</dbReference>
<keyword evidence="2" id="KW-0326">Glycosidase</keyword>
<evidence type="ECO:0000259" key="4">
    <source>
        <dbReference type="SMART" id="SM00642"/>
    </source>
</evidence>
<accession>A0A8J8FA63</accession>
<dbReference type="Pfam" id="PF00128">
    <property type="entry name" value="Alpha-amylase"/>
    <property type="match status" value="2"/>
</dbReference>
<reference evidence="5" key="1">
    <citation type="submission" date="2019-10" db="EMBL/GenBank/DDBJ databases">
        <title>Draft genome sequence of Panacibacter sp. KCS-6.</title>
        <authorList>
            <person name="Yim K.J."/>
        </authorList>
    </citation>
    <scope>NUCLEOTIDE SEQUENCE</scope>
    <source>
        <strain evidence="5">KCS-6</strain>
    </source>
</reference>
<organism evidence="5 6">
    <name type="scientific">Limnovirga soli</name>
    <dbReference type="NCBI Taxonomy" id="2656915"/>
    <lineage>
        <taxon>Bacteria</taxon>
        <taxon>Pseudomonadati</taxon>
        <taxon>Bacteroidota</taxon>
        <taxon>Chitinophagia</taxon>
        <taxon>Chitinophagales</taxon>
        <taxon>Chitinophagaceae</taxon>
        <taxon>Limnovirga</taxon>
    </lineage>
</organism>
<evidence type="ECO:0000256" key="2">
    <source>
        <dbReference type="ARBA" id="ARBA00023295"/>
    </source>
</evidence>
<gene>
    <name evidence="5" type="ORF">GD597_00900</name>
</gene>
<evidence type="ECO:0000256" key="1">
    <source>
        <dbReference type="ARBA" id="ARBA00008061"/>
    </source>
</evidence>
<name>A0A8J8FA63_9BACT</name>
<dbReference type="EMBL" id="WHPF01000001">
    <property type="protein sequence ID" value="NNV53995.1"/>
    <property type="molecule type" value="Genomic_DNA"/>
</dbReference>
<dbReference type="Pfam" id="PF23915">
    <property type="entry name" value="SusG_C"/>
    <property type="match status" value="1"/>
</dbReference>
<keyword evidence="6" id="KW-1185">Reference proteome</keyword>
<dbReference type="Gene3D" id="2.60.40.1180">
    <property type="entry name" value="Golgi alpha-mannosidase II"/>
    <property type="match status" value="1"/>
</dbReference>
<dbReference type="CDD" id="cd11313">
    <property type="entry name" value="AmyAc_arch_bac_AmyA"/>
    <property type="match status" value="1"/>
</dbReference>
<feature type="chain" id="PRO_5035161409" evidence="3">
    <location>
        <begin position="23"/>
        <end position="460"/>
    </location>
</feature>
<dbReference type="PANTHER" id="PTHR47786:SF2">
    <property type="entry name" value="GLYCOSYL HYDROLASE FAMILY 13 CATALYTIC DOMAIN-CONTAINING PROTEIN"/>
    <property type="match status" value="1"/>
</dbReference>
<dbReference type="GO" id="GO:0016798">
    <property type="term" value="F:hydrolase activity, acting on glycosyl bonds"/>
    <property type="evidence" value="ECO:0007669"/>
    <property type="project" value="UniProtKB-KW"/>
</dbReference>
<evidence type="ECO:0000256" key="3">
    <source>
        <dbReference type="SAM" id="SignalP"/>
    </source>
</evidence>
<sequence>MLPLKKLLLALFVMAAMVSCNSTGNSADGAAANTDSAAKTDGHPSWIMQGNIYEVNVRQYTPEGTFNAFAANLQRLKDMGVQTLWFMPITPISKVDRKGELGSYYAVSNYTAINPEFGTMDDWKALVKKCHDLGFKVIIDWVPNHTGGDHYWLTEHPDFYVQDSVTGKALSPYDWSDTRKLNYANPVLEDSMINALKFWIKESDIDGFRCDVAGDVPDAFWKKCIPALRAEKNIFMLAEGNKASLQEDGFDATYTWDEFSMMKRIAKGERPAFALDSVLNRVDSTFPKTRLLMYFTSNHDENSWNKADYATMPGDSHAPFAVLTQTIGKSVPLIYSGQEEPYLDSISFFYKDTISFSKFGRADFYTKLLNLRKTNTALAANAAFTKIATSNDGAIYAYSRENGKDKVVVLLNLSATPQTFTLTSADISGNATNIFTGKTEAVTKGQSFNLAAWGYLVLSY</sequence>
<keyword evidence="3" id="KW-0732">Signal</keyword>
<dbReference type="Gene3D" id="3.20.20.80">
    <property type="entry name" value="Glycosidases"/>
    <property type="match status" value="1"/>
</dbReference>
<comment type="similarity">
    <text evidence="1">Belongs to the glycosyl hydrolase 13 family.</text>
</comment>
<comment type="caution">
    <text evidence="5">The sequence shown here is derived from an EMBL/GenBank/DDBJ whole genome shotgun (WGS) entry which is preliminary data.</text>
</comment>
<dbReference type="InterPro" id="IPR006047">
    <property type="entry name" value="GH13_cat_dom"/>
</dbReference>
<feature type="domain" description="Glycosyl hydrolase family 13 catalytic" evidence="4">
    <location>
        <begin position="27"/>
        <end position="372"/>
    </location>
</feature>
<dbReference type="InterPro" id="IPR017853">
    <property type="entry name" value="GH"/>
</dbReference>
<dbReference type="PROSITE" id="PS51257">
    <property type="entry name" value="PROKAR_LIPOPROTEIN"/>
    <property type="match status" value="1"/>
</dbReference>
<keyword evidence="2" id="KW-0378">Hydrolase</keyword>
<dbReference type="PANTHER" id="PTHR47786">
    <property type="entry name" value="ALPHA-1,4-GLUCAN:MALTOSE-1-PHOSPHATE MALTOSYLTRANSFERASE"/>
    <property type="match status" value="1"/>
</dbReference>
<dbReference type="InterPro" id="IPR013780">
    <property type="entry name" value="Glyco_hydro_b"/>
</dbReference>
<feature type="signal peptide" evidence="3">
    <location>
        <begin position="1"/>
        <end position="22"/>
    </location>
</feature>
<dbReference type="SMART" id="SM00642">
    <property type="entry name" value="Aamy"/>
    <property type="match status" value="1"/>
</dbReference>
<evidence type="ECO:0000313" key="5">
    <source>
        <dbReference type="EMBL" id="NNV53995.1"/>
    </source>
</evidence>